<accession>A0ABC8EDQ6</accession>
<dbReference type="EMBL" id="AP026818">
    <property type="protein sequence ID" value="BDR81793.1"/>
    <property type="molecule type" value="Genomic_DNA"/>
</dbReference>
<reference evidence="5 6" key="1">
    <citation type="submission" date="2022-09" db="EMBL/GenBank/DDBJ databases">
        <title>complete genome sequences of Clostridium tetani str. KHSU-234311-028 isolated from soil.</title>
        <authorList>
            <person name="Sekizuka T."/>
            <person name="Shitada C."/>
            <person name="Takahashi M."/>
            <person name="Kuroda M."/>
        </authorList>
    </citation>
    <scope>NUCLEOTIDE SEQUENCE [LARGE SCALE GENOMIC DNA]</scope>
    <source>
        <strain evidence="5 6">KHSU-234311-028</strain>
    </source>
</reference>
<keyword evidence="3" id="KW-0546">Nucleotide metabolism</keyword>
<sequence length="237" mass="26937">MINYKKICSNVSFYSLLFCKLNMNYDIFCTIMVIIINKRMFGCEIMNFILASSSERRKELLKRIVENFEVISSDYDEKEVAFNGNCSEYVMELSKGKALNVASKLKRDSGIIIASDTIVYFNGEVLGKPSSKEHAYEMLKSLSGEVHEVYSGIVIYDLSSKKIKADYSCSKVKFSNLDDKMIREYIKTGEPMDKAGSYGIQGYGGIFVEKIHGCYYNIVGLPINKLYFLLKEMGVNL</sequence>
<keyword evidence="4" id="KW-0812">Transmembrane</keyword>
<dbReference type="AlphaFoldDB" id="A0ABC8EDQ6"/>
<dbReference type="Proteomes" id="UP001321763">
    <property type="component" value="Chromosome"/>
</dbReference>
<dbReference type="GO" id="GO:0009117">
    <property type="term" value="P:nucleotide metabolic process"/>
    <property type="evidence" value="ECO:0007669"/>
    <property type="project" value="UniProtKB-KW"/>
</dbReference>
<evidence type="ECO:0000256" key="3">
    <source>
        <dbReference type="HAMAP-Rule" id="MF_00528"/>
    </source>
</evidence>
<dbReference type="GO" id="GO:0047429">
    <property type="term" value="F:nucleoside triphosphate diphosphatase activity"/>
    <property type="evidence" value="ECO:0007669"/>
    <property type="project" value="UniProtKB-EC"/>
</dbReference>
<dbReference type="Gene3D" id="3.90.950.10">
    <property type="match status" value="1"/>
</dbReference>
<evidence type="ECO:0000256" key="2">
    <source>
        <dbReference type="ARBA" id="ARBA00022801"/>
    </source>
</evidence>
<keyword evidence="2 3" id="KW-0378">Hydrolase</keyword>
<dbReference type="PANTHER" id="PTHR43213">
    <property type="entry name" value="BIFUNCTIONAL DTTP/UTP PYROPHOSPHATASE/METHYLTRANSFERASE PROTEIN-RELATED"/>
    <property type="match status" value="1"/>
</dbReference>
<name>A0ABC8EDQ6_CLOTA</name>
<dbReference type="EC" id="3.6.1.9" evidence="3"/>
<comment type="similarity">
    <text evidence="3">Belongs to the Maf family. YhdE subfamily.</text>
</comment>
<evidence type="ECO:0000313" key="6">
    <source>
        <dbReference type="Proteomes" id="UP001321763"/>
    </source>
</evidence>
<evidence type="ECO:0000256" key="1">
    <source>
        <dbReference type="ARBA" id="ARBA00001968"/>
    </source>
</evidence>
<dbReference type="GO" id="GO:0005737">
    <property type="term" value="C:cytoplasm"/>
    <property type="evidence" value="ECO:0007669"/>
    <property type="project" value="UniProtKB-SubCell"/>
</dbReference>
<dbReference type="NCBIfam" id="NF000867">
    <property type="entry name" value="PRK00078.1"/>
    <property type="match status" value="1"/>
</dbReference>
<feature type="active site" description="Proton acceptor" evidence="3">
    <location>
        <position position="116"/>
    </location>
</feature>
<dbReference type="InterPro" id="IPR029001">
    <property type="entry name" value="ITPase-like_fam"/>
</dbReference>
<comment type="function">
    <text evidence="3">Nucleoside triphosphate pyrophosphatase that hydrolyzes dTTP and UTP. May have a dual role in cell division arrest and in preventing the incorporation of modified nucleotides into cellular nucleic acids.</text>
</comment>
<comment type="subcellular location">
    <subcellularLocation>
        <location evidence="3">Cytoplasm</location>
    </subcellularLocation>
</comment>
<dbReference type="InterPro" id="IPR003697">
    <property type="entry name" value="Maf-like"/>
</dbReference>
<evidence type="ECO:0000256" key="4">
    <source>
        <dbReference type="SAM" id="Phobius"/>
    </source>
</evidence>
<comment type="caution">
    <text evidence="3">Lacks conserved residue(s) required for the propagation of feature annotation.</text>
</comment>
<organism evidence="5 6">
    <name type="scientific">Clostridium tetani</name>
    <dbReference type="NCBI Taxonomy" id="1513"/>
    <lineage>
        <taxon>Bacteria</taxon>
        <taxon>Bacillati</taxon>
        <taxon>Bacillota</taxon>
        <taxon>Clostridia</taxon>
        <taxon>Eubacteriales</taxon>
        <taxon>Clostridiaceae</taxon>
        <taxon>Clostridium</taxon>
    </lineage>
</organism>
<proteinExistence type="inferred from homology"/>
<feature type="site" description="Important for substrate specificity" evidence="3">
    <location>
        <position position="117"/>
    </location>
</feature>
<dbReference type="NCBIfam" id="TIGR00172">
    <property type="entry name" value="maf"/>
    <property type="match status" value="1"/>
</dbReference>
<feature type="site" description="Important for substrate specificity" evidence="3">
    <location>
        <position position="201"/>
    </location>
</feature>
<dbReference type="HAMAP" id="MF_00528">
    <property type="entry name" value="Maf"/>
    <property type="match status" value="1"/>
</dbReference>
<keyword evidence="3" id="KW-0963">Cytoplasm</keyword>
<dbReference type="CDD" id="cd00555">
    <property type="entry name" value="Maf"/>
    <property type="match status" value="1"/>
</dbReference>
<comment type="catalytic activity">
    <reaction evidence="3">
        <text>dTTP + H2O = dTMP + diphosphate + H(+)</text>
        <dbReference type="Rhea" id="RHEA:28534"/>
        <dbReference type="ChEBI" id="CHEBI:15377"/>
        <dbReference type="ChEBI" id="CHEBI:15378"/>
        <dbReference type="ChEBI" id="CHEBI:33019"/>
        <dbReference type="ChEBI" id="CHEBI:37568"/>
        <dbReference type="ChEBI" id="CHEBI:63528"/>
        <dbReference type="EC" id="3.6.1.9"/>
    </reaction>
</comment>
<comment type="cofactor">
    <cofactor evidence="1 3">
        <name>a divalent metal cation</name>
        <dbReference type="ChEBI" id="CHEBI:60240"/>
    </cofactor>
</comment>
<feature type="transmembrane region" description="Helical" evidence="4">
    <location>
        <begin position="12"/>
        <end position="36"/>
    </location>
</feature>
<keyword evidence="4" id="KW-0472">Membrane</keyword>
<dbReference type="SUPFAM" id="SSF52972">
    <property type="entry name" value="ITPase-like"/>
    <property type="match status" value="1"/>
</dbReference>
<evidence type="ECO:0000313" key="5">
    <source>
        <dbReference type="EMBL" id="BDR81793.1"/>
    </source>
</evidence>
<gene>
    <name evidence="5" type="ORF">K234311028_20390</name>
</gene>
<dbReference type="PANTHER" id="PTHR43213:SF5">
    <property type="entry name" value="BIFUNCTIONAL DTTP_UTP PYROPHOSPHATASE_METHYLTRANSFERASE PROTEIN-RELATED"/>
    <property type="match status" value="1"/>
</dbReference>
<feature type="site" description="Important for substrate specificity" evidence="3">
    <location>
        <position position="56"/>
    </location>
</feature>
<dbReference type="Pfam" id="PF02545">
    <property type="entry name" value="Maf"/>
    <property type="match status" value="1"/>
</dbReference>
<protein>
    <recommendedName>
        <fullName evidence="3">dTTP/UTP pyrophosphatase</fullName>
        <shortName evidence="3">dTTPase/UTPase</shortName>
        <ecNumber evidence="3">3.6.1.9</ecNumber>
    </recommendedName>
    <alternativeName>
        <fullName evidence="3">Nucleoside triphosphate pyrophosphatase</fullName>
    </alternativeName>
    <alternativeName>
        <fullName evidence="3">Nucleotide pyrophosphatase</fullName>
        <shortName evidence="3">Nucleotide PPase</shortName>
    </alternativeName>
</protein>
<comment type="catalytic activity">
    <reaction evidence="3">
        <text>UTP + H2O = UMP + diphosphate + H(+)</text>
        <dbReference type="Rhea" id="RHEA:29395"/>
        <dbReference type="ChEBI" id="CHEBI:15377"/>
        <dbReference type="ChEBI" id="CHEBI:15378"/>
        <dbReference type="ChEBI" id="CHEBI:33019"/>
        <dbReference type="ChEBI" id="CHEBI:46398"/>
        <dbReference type="ChEBI" id="CHEBI:57865"/>
        <dbReference type="EC" id="3.6.1.9"/>
    </reaction>
</comment>
<keyword evidence="4" id="KW-1133">Transmembrane helix</keyword>